<proteinExistence type="predicted"/>
<protein>
    <recommendedName>
        <fullName evidence="3">Metal binding domain of Ada</fullName>
    </recommendedName>
</protein>
<comment type="caution">
    <text evidence="1">The sequence shown here is derived from an EMBL/GenBank/DDBJ whole genome shotgun (WGS) entry which is preliminary data.</text>
</comment>
<sequence>MARQNRVTPEGQIIAVPTRGMFMGNRGILHDAEGRIVTPFRLRAWICCLTSFKGRQRKVMSPGHYTELFFLDEATALAAGHRPCAECRRADYNRFRAAWARARLGDDPRAPEIDRMLHTARIRPRTHEKLVHRAPWQGLPDGAMVRLTNGPALVLGPHLLPWTAGGYAAALPRPGTGDAAVLTPAPIVATLSAGYAPELHSSAGAMSQSR</sequence>
<evidence type="ECO:0000313" key="2">
    <source>
        <dbReference type="Proteomes" id="UP001652542"/>
    </source>
</evidence>
<dbReference type="EMBL" id="JAOWKY010000006">
    <property type="protein sequence ID" value="MCV2870558.1"/>
    <property type="molecule type" value="Genomic_DNA"/>
</dbReference>
<accession>A0ABT2ZHP2</accession>
<dbReference type="RefSeq" id="WP_263736234.1">
    <property type="nucleotide sequence ID" value="NZ_JAOWKY010000006.1"/>
</dbReference>
<organism evidence="1 2">
    <name type="scientific">Albidovulum marisflavi</name>
    <dbReference type="NCBI Taxonomy" id="2984159"/>
    <lineage>
        <taxon>Bacteria</taxon>
        <taxon>Pseudomonadati</taxon>
        <taxon>Pseudomonadota</taxon>
        <taxon>Alphaproteobacteria</taxon>
        <taxon>Rhodobacterales</taxon>
        <taxon>Paracoccaceae</taxon>
        <taxon>Albidovulum</taxon>
    </lineage>
</organism>
<gene>
    <name evidence="1" type="ORF">OEW28_18245</name>
</gene>
<keyword evidence="2" id="KW-1185">Reference proteome</keyword>
<name>A0ABT2ZHP2_9RHOB</name>
<reference evidence="1 2" key="1">
    <citation type="submission" date="2022-10" db="EMBL/GenBank/DDBJ databases">
        <title>Defluviimonas sp. nov., isolated from ocean surface water.</title>
        <authorList>
            <person name="He W."/>
            <person name="Wang L."/>
            <person name="Zhang D.-F."/>
        </authorList>
    </citation>
    <scope>NUCLEOTIDE SEQUENCE [LARGE SCALE GENOMIC DNA]</scope>
    <source>
        <strain evidence="1 2">WL0002</strain>
    </source>
</reference>
<dbReference type="Proteomes" id="UP001652542">
    <property type="component" value="Unassembled WGS sequence"/>
</dbReference>
<evidence type="ECO:0000313" key="1">
    <source>
        <dbReference type="EMBL" id="MCV2870558.1"/>
    </source>
</evidence>
<evidence type="ECO:0008006" key="3">
    <source>
        <dbReference type="Google" id="ProtNLM"/>
    </source>
</evidence>